<name>A0A2A3YII4_9MICO</name>
<dbReference type="RefSeq" id="WP_096197198.1">
    <property type="nucleotide sequence ID" value="NZ_NRGR01000017.1"/>
</dbReference>
<organism evidence="2 3">
    <name type="scientific">Brachybacterium alimentarium</name>
    <dbReference type="NCBI Taxonomy" id="47845"/>
    <lineage>
        <taxon>Bacteria</taxon>
        <taxon>Bacillati</taxon>
        <taxon>Actinomycetota</taxon>
        <taxon>Actinomycetes</taxon>
        <taxon>Micrococcales</taxon>
        <taxon>Dermabacteraceae</taxon>
        <taxon>Brachybacterium</taxon>
    </lineage>
</organism>
<dbReference type="Proteomes" id="UP000218598">
    <property type="component" value="Unassembled WGS sequence"/>
</dbReference>
<dbReference type="EMBL" id="NRGR01000017">
    <property type="protein sequence ID" value="PCC39104.1"/>
    <property type="molecule type" value="Genomic_DNA"/>
</dbReference>
<proteinExistence type="predicted"/>
<comment type="caution">
    <text evidence="2">The sequence shown here is derived from an EMBL/GenBank/DDBJ whole genome shotgun (WGS) entry which is preliminary data.</text>
</comment>
<sequence>MSGEQERTDLNSRLMASKPRTSRAPRSSGAVRVKPVRITTDLGAAQHRALKDFCDQLAADAGLARVPGSEVVRVLLDQLHEDPELKQNVTDEIIRRGHPGKDL</sequence>
<evidence type="ECO:0000313" key="2">
    <source>
        <dbReference type="EMBL" id="PCC39104.1"/>
    </source>
</evidence>
<accession>A0A2A3YII4</accession>
<feature type="compositionally biased region" description="Basic and acidic residues" evidence="1">
    <location>
        <begin position="1"/>
        <end position="10"/>
    </location>
</feature>
<keyword evidence="3" id="KW-1185">Reference proteome</keyword>
<reference evidence="2 3" key="1">
    <citation type="journal article" date="2017" name="Elife">
        <title>Extensive horizontal gene transfer in cheese-associated bacteria.</title>
        <authorList>
            <person name="Bonham K.S."/>
            <person name="Wolfe B.E."/>
            <person name="Dutton R.J."/>
        </authorList>
    </citation>
    <scope>NUCLEOTIDE SEQUENCE [LARGE SCALE GENOMIC DNA]</scope>
    <source>
        <strain evidence="2 3">341_9</strain>
    </source>
</reference>
<gene>
    <name evidence="2" type="ORF">CIK66_10475</name>
</gene>
<dbReference type="AlphaFoldDB" id="A0A2A3YII4"/>
<evidence type="ECO:0000256" key="1">
    <source>
        <dbReference type="SAM" id="MobiDB-lite"/>
    </source>
</evidence>
<evidence type="ECO:0000313" key="3">
    <source>
        <dbReference type="Proteomes" id="UP000218598"/>
    </source>
</evidence>
<protein>
    <submittedName>
        <fullName evidence="2">Uncharacterized protein</fullName>
    </submittedName>
</protein>
<feature type="region of interest" description="Disordered" evidence="1">
    <location>
        <begin position="1"/>
        <end position="32"/>
    </location>
</feature>